<comment type="subcellular location">
    <subcellularLocation>
        <location evidence="1">Nucleus</location>
    </subcellularLocation>
</comment>
<reference evidence="7 8" key="1">
    <citation type="submission" date="2024-01" db="EMBL/GenBank/DDBJ databases">
        <title>Genome assemblies of Stephania.</title>
        <authorList>
            <person name="Yang L."/>
        </authorList>
    </citation>
    <scope>NUCLEOTIDE SEQUENCE [LARGE SCALE GENOMIC DNA]</scope>
    <source>
        <strain evidence="7">YNDBR</strain>
        <tissue evidence="7">Leaf</tissue>
    </source>
</reference>
<protein>
    <recommendedName>
        <fullName evidence="9">MBD domain-containing protein</fullName>
    </recommendedName>
</protein>
<evidence type="ECO:0000256" key="5">
    <source>
        <dbReference type="ARBA" id="ARBA00023242"/>
    </source>
</evidence>
<evidence type="ECO:0000256" key="4">
    <source>
        <dbReference type="ARBA" id="ARBA00023163"/>
    </source>
</evidence>
<name>A0AAP0Q874_9MAGN</name>
<keyword evidence="2" id="KW-0805">Transcription regulation</keyword>
<organism evidence="7 8">
    <name type="scientific">Stephania yunnanensis</name>
    <dbReference type="NCBI Taxonomy" id="152371"/>
    <lineage>
        <taxon>Eukaryota</taxon>
        <taxon>Viridiplantae</taxon>
        <taxon>Streptophyta</taxon>
        <taxon>Embryophyta</taxon>
        <taxon>Tracheophyta</taxon>
        <taxon>Spermatophyta</taxon>
        <taxon>Magnoliopsida</taxon>
        <taxon>Ranunculales</taxon>
        <taxon>Menispermaceae</taxon>
        <taxon>Menispermoideae</taxon>
        <taxon>Cissampelideae</taxon>
        <taxon>Stephania</taxon>
    </lineage>
</organism>
<sequence>MEAKDKTLKEIFSDLENAELEETLGDLPNDKQPWSPTPLQSLDVDPTQWDCFNESLDLVDLIIPTTTNNDTSTTLTTTNTTNTTNNANNNVNNANNIELSSMETTSDRCSSIASSDAVAGAGGGEVVAEKAPRKRKGKAAAKRDDSEAPPGWLPAGWVVERKERTSGRTAGAVDKYYYDPEKKRSFDRRLRCFATLVWGLMATNHEEINHLRKKALLQVWIRKARGIELA</sequence>
<evidence type="ECO:0000313" key="7">
    <source>
        <dbReference type="EMBL" id="KAK9170483.1"/>
    </source>
</evidence>
<dbReference type="EMBL" id="JBBNAF010000001">
    <property type="protein sequence ID" value="KAK9170483.1"/>
    <property type="molecule type" value="Genomic_DNA"/>
</dbReference>
<evidence type="ECO:0000256" key="6">
    <source>
        <dbReference type="SAM" id="MobiDB-lite"/>
    </source>
</evidence>
<dbReference type="GO" id="GO:0003677">
    <property type="term" value="F:DNA binding"/>
    <property type="evidence" value="ECO:0007669"/>
    <property type="project" value="UniProtKB-KW"/>
</dbReference>
<keyword evidence="8" id="KW-1185">Reference proteome</keyword>
<feature type="region of interest" description="Disordered" evidence="6">
    <location>
        <begin position="120"/>
        <end position="149"/>
    </location>
</feature>
<dbReference type="Gene3D" id="3.30.890.10">
    <property type="entry name" value="Methyl-cpg-binding Protein 2, Chain A"/>
    <property type="match status" value="1"/>
</dbReference>
<keyword evidence="4" id="KW-0804">Transcription</keyword>
<dbReference type="Proteomes" id="UP001420932">
    <property type="component" value="Unassembled WGS sequence"/>
</dbReference>
<dbReference type="GO" id="GO:0005634">
    <property type="term" value="C:nucleus"/>
    <property type="evidence" value="ECO:0007669"/>
    <property type="project" value="UniProtKB-SubCell"/>
</dbReference>
<evidence type="ECO:0000313" key="8">
    <source>
        <dbReference type="Proteomes" id="UP001420932"/>
    </source>
</evidence>
<dbReference type="AlphaFoldDB" id="A0AAP0Q874"/>
<gene>
    <name evidence="7" type="ORF">Syun_002623</name>
</gene>
<accession>A0AAP0Q874</accession>
<dbReference type="InterPro" id="IPR016177">
    <property type="entry name" value="DNA-bd_dom_sf"/>
</dbReference>
<keyword evidence="3" id="KW-0238">DNA-binding</keyword>
<evidence type="ECO:0000256" key="2">
    <source>
        <dbReference type="ARBA" id="ARBA00023015"/>
    </source>
</evidence>
<dbReference type="SUPFAM" id="SSF54171">
    <property type="entry name" value="DNA-binding domain"/>
    <property type="match status" value="1"/>
</dbReference>
<comment type="caution">
    <text evidence="7">The sequence shown here is derived from an EMBL/GenBank/DDBJ whole genome shotgun (WGS) entry which is preliminary data.</text>
</comment>
<proteinExistence type="predicted"/>
<evidence type="ECO:0008006" key="9">
    <source>
        <dbReference type="Google" id="ProtNLM"/>
    </source>
</evidence>
<evidence type="ECO:0000256" key="1">
    <source>
        <dbReference type="ARBA" id="ARBA00004123"/>
    </source>
</evidence>
<keyword evidence="5" id="KW-0539">Nucleus</keyword>
<evidence type="ECO:0000256" key="3">
    <source>
        <dbReference type="ARBA" id="ARBA00023125"/>
    </source>
</evidence>